<dbReference type="GO" id="GO:0005694">
    <property type="term" value="C:chromosome"/>
    <property type="evidence" value="ECO:0007669"/>
    <property type="project" value="TreeGrafter"/>
</dbReference>
<comment type="similarity">
    <text evidence="3">Belongs to the helicase family. RecQ subfamily.</text>
</comment>
<dbReference type="FunFam" id="3.40.50.300:FF:000537">
    <property type="entry name" value="Bloom syndrome RecQ-like helicase"/>
    <property type="match status" value="1"/>
</dbReference>
<evidence type="ECO:0000256" key="17">
    <source>
        <dbReference type="ARBA" id="ARBA00034808"/>
    </source>
</evidence>
<feature type="region of interest" description="Disordered" evidence="23">
    <location>
        <begin position="48"/>
        <end position="84"/>
    </location>
</feature>
<dbReference type="Gene3D" id="3.40.50.300">
    <property type="entry name" value="P-loop containing nucleotide triphosphate hydrolases"/>
    <property type="match status" value="2"/>
</dbReference>
<dbReference type="InterPro" id="IPR018982">
    <property type="entry name" value="RQC_domain"/>
</dbReference>
<evidence type="ECO:0000259" key="26">
    <source>
        <dbReference type="PROSITE" id="PS51194"/>
    </source>
</evidence>
<evidence type="ECO:0000256" key="16">
    <source>
        <dbReference type="ARBA" id="ARBA00034617"/>
    </source>
</evidence>
<evidence type="ECO:0000256" key="22">
    <source>
        <dbReference type="ARBA" id="ARBA00076271"/>
    </source>
</evidence>
<name>A0AAV1KCI2_9NEOP</name>
<dbReference type="PROSITE" id="PS51194">
    <property type="entry name" value="HELICASE_CTER"/>
    <property type="match status" value="1"/>
</dbReference>
<dbReference type="CDD" id="cd18794">
    <property type="entry name" value="SF2_C_RecQ"/>
    <property type="match status" value="1"/>
</dbReference>
<dbReference type="Pfam" id="PF00271">
    <property type="entry name" value="Helicase_C"/>
    <property type="match status" value="1"/>
</dbReference>
<dbReference type="Pfam" id="PF16124">
    <property type="entry name" value="RecQ_Zn_bind"/>
    <property type="match status" value="1"/>
</dbReference>
<dbReference type="GO" id="GO:0046872">
    <property type="term" value="F:metal ion binding"/>
    <property type="evidence" value="ECO:0007669"/>
    <property type="project" value="UniProtKB-KW"/>
</dbReference>
<dbReference type="Proteomes" id="UP001314205">
    <property type="component" value="Unassembled WGS sequence"/>
</dbReference>
<keyword evidence="5" id="KW-0479">Metal-binding</keyword>
<evidence type="ECO:0000256" key="19">
    <source>
        <dbReference type="ARBA" id="ARBA00049360"/>
    </source>
</evidence>
<dbReference type="Pfam" id="PF00270">
    <property type="entry name" value="DEAD"/>
    <property type="match status" value="1"/>
</dbReference>
<dbReference type="SMART" id="SM00341">
    <property type="entry name" value="HRDC"/>
    <property type="match status" value="1"/>
</dbReference>
<keyword evidence="28" id="KW-1185">Reference proteome</keyword>
<evidence type="ECO:0000256" key="2">
    <source>
        <dbReference type="ARBA" id="ARBA00004123"/>
    </source>
</evidence>
<keyword evidence="15" id="KW-0539">Nucleus</keyword>
<dbReference type="GO" id="GO:0005737">
    <property type="term" value="C:cytoplasm"/>
    <property type="evidence" value="ECO:0007669"/>
    <property type="project" value="TreeGrafter"/>
</dbReference>
<dbReference type="GO" id="GO:0043138">
    <property type="term" value="F:3'-5' DNA helicase activity"/>
    <property type="evidence" value="ECO:0007669"/>
    <property type="project" value="UniProtKB-EC"/>
</dbReference>
<evidence type="ECO:0000256" key="11">
    <source>
        <dbReference type="ARBA" id="ARBA00022840"/>
    </source>
</evidence>
<evidence type="ECO:0000256" key="4">
    <source>
        <dbReference type="ARBA" id="ARBA00022705"/>
    </source>
</evidence>
<evidence type="ECO:0000256" key="8">
    <source>
        <dbReference type="ARBA" id="ARBA00022801"/>
    </source>
</evidence>
<evidence type="ECO:0000256" key="23">
    <source>
        <dbReference type="SAM" id="MobiDB-lite"/>
    </source>
</evidence>
<evidence type="ECO:0000256" key="7">
    <source>
        <dbReference type="ARBA" id="ARBA00022763"/>
    </source>
</evidence>
<dbReference type="Gene3D" id="1.10.150.80">
    <property type="entry name" value="HRDC domain"/>
    <property type="match status" value="1"/>
</dbReference>
<keyword evidence="11" id="KW-0067">ATP-binding</keyword>
<evidence type="ECO:0000313" key="27">
    <source>
        <dbReference type="EMBL" id="CAK1580806.1"/>
    </source>
</evidence>
<feature type="compositionally biased region" description="Basic residues" evidence="23">
    <location>
        <begin position="1304"/>
        <end position="1323"/>
    </location>
</feature>
<evidence type="ECO:0000313" key="28">
    <source>
        <dbReference type="Proteomes" id="UP001314205"/>
    </source>
</evidence>
<dbReference type="SUPFAM" id="SSF52540">
    <property type="entry name" value="P-loop containing nucleoside triphosphate hydrolases"/>
    <property type="match status" value="1"/>
</dbReference>
<dbReference type="GO" id="GO:0006260">
    <property type="term" value="P:DNA replication"/>
    <property type="evidence" value="ECO:0007669"/>
    <property type="project" value="UniProtKB-KW"/>
</dbReference>
<dbReference type="PROSITE" id="PS51192">
    <property type="entry name" value="HELICASE_ATP_BIND_1"/>
    <property type="match status" value="1"/>
</dbReference>
<dbReference type="EC" id="5.6.2.4" evidence="17"/>
<comment type="subcellular location">
    <subcellularLocation>
        <location evidence="2">Nucleus</location>
    </subcellularLocation>
</comment>
<evidence type="ECO:0000256" key="15">
    <source>
        <dbReference type="ARBA" id="ARBA00023242"/>
    </source>
</evidence>
<keyword evidence="8" id="KW-0378">Hydrolase</keyword>
<proteinExistence type="inferred from homology"/>
<feature type="domain" description="Helicase C-terminal" evidence="26">
    <location>
        <begin position="830"/>
        <end position="980"/>
    </location>
</feature>
<keyword evidence="7" id="KW-0227">DNA damage</keyword>
<dbReference type="SUPFAM" id="SSF46785">
    <property type="entry name" value="Winged helix' DNA-binding domain"/>
    <property type="match status" value="1"/>
</dbReference>
<comment type="catalytic activity">
    <reaction evidence="19">
        <text>ATP + H2O = ADP + phosphate + H(+)</text>
        <dbReference type="Rhea" id="RHEA:13065"/>
        <dbReference type="ChEBI" id="CHEBI:15377"/>
        <dbReference type="ChEBI" id="CHEBI:15378"/>
        <dbReference type="ChEBI" id="CHEBI:30616"/>
        <dbReference type="ChEBI" id="CHEBI:43474"/>
        <dbReference type="ChEBI" id="CHEBI:456216"/>
    </reaction>
</comment>
<dbReference type="InterPro" id="IPR002464">
    <property type="entry name" value="DNA/RNA_helicase_DEAH_CS"/>
</dbReference>
<evidence type="ECO:0000256" key="5">
    <source>
        <dbReference type="ARBA" id="ARBA00022723"/>
    </source>
</evidence>
<dbReference type="GO" id="GO:0016787">
    <property type="term" value="F:hydrolase activity"/>
    <property type="evidence" value="ECO:0007669"/>
    <property type="project" value="UniProtKB-KW"/>
</dbReference>
<dbReference type="InterPro" id="IPR027417">
    <property type="entry name" value="P-loop_NTPase"/>
</dbReference>
<evidence type="ECO:0000256" key="6">
    <source>
        <dbReference type="ARBA" id="ARBA00022741"/>
    </source>
</evidence>
<evidence type="ECO:0000256" key="18">
    <source>
        <dbReference type="ARBA" id="ARBA00044542"/>
    </source>
</evidence>
<dbReference type="Pfam" id="PF00570">
    <property type="entry name" value="HRDC"/>
    <property type="match status" value="1"/>
</dbReference>
<feature type="region of interest" description="Disordered" evidence="23">
    <location>
        <begin position="1"/>
        <end position="35"/>
    </location>
</feature>
<dbReference type="GO" id="GO:0005524">
    <property type="term" value="F:ATP binding"/>
    <property type="evidence" value="ECO:0007669"/>
    <property type="project" value="UniProtKB-KW"/>
</dbReference>
<dbReference type="PANTHER" id="PTHR13710:SF153">
    <property type="entry name" value="RECQ-LIKE DNA HELICASE BLM"/>
    <property type="match status" value="1"/>
</dbReference>
<dbReference type="PROSITE" id="PS00690">
    <property type="entry name" value="DEAH_ATP_HELICASE"/>
    <property type="match status" value="1"/>
</dbReference>
<feature type="region of interest" description="Disordered" evidence="23">
    <location>
        <begin position="321"/>
        <end position="344"/>
    </location>
</feature>
<evidence type="ECO:0000256" key="3">
    <source>
        <dbReference type="ARBA" id="ARBA00005446"/>
    </source>
</evidence>
<feature type="compositionally biased region" description="Polar residues" evidence="23">
    <location>
        <begin position="321"/>
        <end position="342"/>
    </location>
</feature>
<feature type="compositionally biased region" description="Acidic residues" evidence="23">
    <location>
        <begin position="1262"/>
        <end position="1271"/>
    </location>
</feature>
<dbReference type="SMART" id="SM00487">
    <property type="entry name" value="DEXDc"/>
    <property type="match status" value="1"/>
</dbReference>
<evidence type="ECO:0000256" key="14">
    <source>
        <dbReference type="ARBA" id="ARBA00023235"/>
    </source>
</evidence>
<feature type="region of interest" description="Disordered" evidence="23">
    <location>
        <begin position="402"/>
        <end position="421"/>
    </location>
</feature>
<dbReference type="InterPro" id="IPR011545">
    <property type="entry name" value="DEAD/DEAH_box_helicase_dom"/>
</dbReference>
<feature type="domain" description="HRDC" evidence="24">
    <location>
        <begin position="1165"/>
        <end position="1245"/>
    </location>
</feature>
<dbReference type="InterPro" id="IPR036390">
    <property type="entry name" value="WH_DNA-bd_sf"/>
</dbReference>
<feature type="compositionally biased region" description="Polar residues" evidence="23">
    <location>
        <begin position="1279"/>
        <end position="1300"/>
    </location>
</feature>
<dbReference type="GO" id="GO:0009378">
    <property type="term" value="F:four-way junction helicase activity"/>
    <property type="evidence" value="ECO:0007669"/>
    <property type="project" value="TreeGrafter"/>
</dbReference>
<evidence type="ECO:0000256" key="10">
    <source>
        <dbReference type="ARBA" id="ARBA00022833"/>
    </source>
</evidence>
<keyword evidence="6" id="KW-0547">Nucleotide-binding</keyword>
<feature type="domain" description="Helicase ATP-binding" evidence="25">
    <location>
        <begin position="633"/>
        <end position="808"/>
    </location>
</feature>
<dbReference type="SUPFAM" id="SSF47819">
    <property type="entry name" value="HRDC-like"/>
    <property type="match status" value="1"/>
</dbReference>
<evidence type="ECO:0000256" key="21">
    <source>
        <dbReference type="ARBA" id="ARBA00076065"/>
    </source>
</evidence>
<dbReference type="SMART" id="SM00490">
    <property type="entry name" value="HELICc"/>
    <property type="match status" value="1"/>
</dbReference>
<dbReference type="InterPro" id="IPR010997">
    <property type="entry name" value="HRDC-like_sf"/>
</dbReference>
<dbReference type="InterPro" id="IPR002121">
    <property type="entry name" value="HRDC_dom"/>
</dbReference>
<keyword evidence="13" id="KW-0234">DNA repair</keyword>
<feature type="compositionally biased region" description="Polar residues" evidence="23">
    <location>
        <begin position="408"/>
        <end position="421"/>
    </location>
</feature>
<dbReference type="Pfam" id="PF09382">
    <property type="entry name" value="RQC"/>
    <property type="match status" value="1"/>
</dbReference>
<evidence type="ECO:0000256" key="13">
    <source>
        <dbReference type="ARBA" id="ARBA00023204"/>
    </source>
</evidence>
<keyword evidence="10" id="KW-0862">Zinc</keyword>
<feature type="region of interest" description="Disordered" evidence="23">
    <location>
        <begin position="121"/>
        <end position="176"/>
    </location>
</feature>
<accession>A0AAV1KCI2</accession>
<dbReference type="InterPro" id="IPR044876">
    <property type="entry name" value="HRDC_dom_sf"/>
</dbReference>
<dbReference type="FunFam" id="3.40.50.300:FF:000340">
    <property type="entry name" value="Bloom syndrome, RecQ helicase"/>
    <property type="match status" value="1"/>
</dbReference>
<gene>
    <name evidence="27" type="ORF">PARMNEM_LOCUS2551</name>
</gene>
<comment type="cofactor">
    <cofactor evidence="1">
        <name>Zn(2+)</name>
        <dbReference type="ChEBI" id="CHEBI:29105"/>
    </cofactor>
</comment>
<reference evidence="27 28" key="1">
    <citation type="submission" date="2023-11" db="EMBL/GenBank/DDBJ databases">
        <authorList>
            <person name="Hedman E."/>
            <person name="Englund M."/>
            <person name="Stromberg M."/>
            <person name="Nyberg Akerstrom W."/>
            <person name="Nylinder S."/>
            <person name="Jareborg N."/>
            <person name="Kallberg Y."/>
            <person name="Kronander E."/>
        </authorList>
    </citation>
    <scope>NUCLEOTIDE SEQUENCE [LARGE SCALE GENOMIC DNA]</scope>
</reference>
<evidence type="ECO:0000256" key="9">
    <source>
        <dbReference type="ARBA" id="ARBA00022806"/>
    </source>
</evidence>
<dbReference type="GO" id="GO:0003677">
    <property type="term" value="F:DNA binding"/>
    <property type="evidence" value="ECO:0007669"/>
    <property type="project" value="UniProtKB-KW"/>
</dbReference>
<evidence type="ECO:0000259" key="24">
    <source>
        <dbReference type="PROSITE" id="PS50967"/>
    </source>
</evidence>
<dbReference type="InterPro" id="IPR014001">
    <property type="entry name" value="Helicase_ATP-bd"/>
</dbReference>
<dbReference type="Gene3D" id="1.10.10.10">
    <property type="entry name" value="Winged helix-like DNA-binding domain superfamily/Winged helix DNA-binding domain"/>
    <property type="match status" value="1"/>
</dbReference>
<evidence type="ECO:0000256" key="12">
    <source>
        <dbReference type="ARBA" id="ARBA00023125"/>
    </source>
</evidence>
<comment type="caution">
    <text evidence="27">The sequence shown here is derived from an EMBL/GenBank/DDBJ whole genome shotgun (WGS) entry which is preliminary data.</text>
</comment>
<comment type="catalytic activity">
    <reaction evidence="16">
        <text>Couples ATP hydrolysis with the unwinding of duplex DNA by translocating in the 3'-5' direction.</text>
        <dbReference type="EC" id="5.6.2.4"/>
    </reaction>
</comment>
<dbReference type="SMART" id="SM00956">
    <property type="entry name" value="RQC"/>
    <property type="match status" value="1"/>
</dbReference>
<feature type="region of interest" description="Disordered" evidence="23">
    <location>
        <begin position="1257"/>
        <end position="1330"/>
    </location>
</feature>
<dbReference type="InterPro" id="IPR032284">
    <property type="entry name" value="RecQ_Zn-bd"/>
</dbReference>
<dbReference type="GO" id="GO:0000724">
    <property type="term" value="P:double-strand break repair via homologous recombination"/>
    <property type="evidence" value="ECO:0007669"/>
    <property type="project" value="TreeGrafter"/>
</dbReference>
<evidence type="ECO:0000256" key="1">
    <source>
        <dbReference type="ARBA" id="ARBA00001947"/>
    </source>
</evidence>
<dbReference type="InterPro" id="IPR004589">
    <property type="entry name" value="DNA_helicase_ATP-dep_RecQ"/>
</dbReference>
<dbReference type="EMBL" id="CAVLGL010000024">
    <property type="protein sequence ID" value="CAK1580806.1"/>
    <property type="molecule type" value="Genomic_DNA"/>
</dbReference>
<protein>
    <recommendedName>
        <fullName evidence="20">RecQ-like DNA helicase BLM</fullName>
        <ecNumber evidence="17">5.6.2.4</ecNumber>
    </recommendedName>
    <alternativeName>
        <fullName evidence="21">Bloom syndrome protein homolog</fullName>
    </alternativeName>
    <alternativeName>
        <fullName evidence="18">DNA 3'-5' helicase BLM</fullName>
    </alternativeName>
    <alternativeName>
        <fullName evidence="22">RecQ helicase homolog</fullName>
    </alternativeName>
</protein>
<dbReference type="GO" id="GO:0005634">
    <property type="term" value="C:nucleus"/>
    <property type="evidence" value="ECO:0007669"/>
    <property type="project" value="UniProtKB-SubCell"/>
</dbReference>
<organism evidence="27 28">
    <name type="scientific">Parnassius mnemosyne</name>
    <name type="common">clouded apollo</name>
    <dbReference type="NCBI Taxonomy" id="213953"/>
    <lineage>
        <taxon>Eukaryota</taxon>
        <taxon>Metazoa</taxon>
        <taxon>Ecdysozoa</taxon>
        <taxon>Arthropoda</taxon>
        <taxon>Hexapoda</taxon>
        <taxon>Insecta</taxon>
        <taxon>Pterygota</taxon>
        <taxon>Neoptera</taxon>
        <taxon>Endopterygota</taxon>
        <taxon>Lepidoptera</taxon>
        <taxon>Glossata</taxon>
        <taxon>Ditrysia</taxon>
        <taxon>Papilionoidea</taxon>
        <taxon>Papilionidae</taxon>
        <taxon>Parnassiinae</taxon>
        <taxon>Parnassini</taxon>
        <taxon>Parnassius</taxon>
        <taxon>Driopa</taxon>
    </lineage>
</organism>
<dbReference type="PANTHER" id="PTHR13710">
    <property type="entry name" value="DNA HELICASE RECQ FAMILY MEMBER"/>
    <property type="match status" value="1"/>
</dbReference>
<keyword evidence="14" id="KW-0413">Isomerase</keyword>
<evidence type="ECO:0000256" key="20">
    <source>
        <dbReference type="ARBA" id="ARBA00073450"/>
    </source>
</evidence>
<keyword evidence="9" id="KW-0347">Helicase</keyword>
<dbReference type="NCBIfam" id="TIGR00614">
    <property type="entry name" value="recQ_fam"/>
    <property type="match status" value="1"/>
</dbReference>
<dbReference type="InterPro" id="IPR001650">
    <property type="entry name" value="Helicase_C-like"/>
</dbReference>
<sequence length="1365" mass="151885">MASKKSGAESKQSTLMKFVKKSQSESNELASEKKTKFVWKSKVSTAAATWTPPFKTNPENTPRKNDATNINTKDSSKSPRLLSDLNINNTQTPLLKNKLDNVQKVSDNQSNDLFEAMDVDFNPSHERTPSPVIANRTIRISATPTPPKNKIGDNTRNKKSLRTPQKKSPVKDKDPLKNLNLDGSVSNLLIKISSHPALRTSEKDENAMIVNELEECKSLYIELLEKISSAFDRIPNCIKEKFPGYDCKTYSKMKHLSTKLKCAINRAVQKTNTFDSTLNKTSSQNSTNLNGHVSSSVGDIDDLEDFDIDCSKAIKSKSESAHNSLLNTPETSTPDILTSNKNQPRKTIYSQITTKKPLSFDVFSPINDSSKNLDSSVQSEAENVSLCDSVNKSKGKFVFKRPSRLHNGDSTGNTTPNIDVPSNTLERLKIASEKLKPLENKEQPKVSPVENSSVKFQPPHFSKSSLMGLDNSDSVVSLVPHENLTSDDMDDTDEYAIPIDMDDETDILPESSKASVINISDSIPSSGNIQVINNKEIPVDEDGWPEYRIEDFEDDMVAAEKDQEVINLMEQSVVKDDVPTKYEGMGDFHVGTHNDGITGEFDGLDYPHSALMMEMFKEKFGLKSFRPNQLQVINATLLGHDCFVLMPTGGGKSLCYQLPAVLTPGVTIVVSPLKSLILDQVNKLLSLDIPAAHLSGDVSLAACDEIYHKLSMREPLLKLLYVTPEKISNSPKFQSMLDTLYSRGKIARFVIDEAHCVSQWGHDFRPDYKRLFILRERFPTTNIMALTATATPRVRMDILHQLKVTSCKWFLCSFNRPNLAYRILEKKPKLVNQEIAKIIKEKFFRDSGIVYCLSRKECETLTLDLRKVGIQAAAYHAGLTDKKRESVQASWVADKFKVICATIAFGMGVDKADVRYVIHHSLPKSVEGYYQEAGRAGRDGELATCLMYYSYSDVMRYRRLLDMERNASTEVKRVHIENLLRMVEVCESVTECRRAQVLAYLGERFLRDACARDPRTACDNCLAAHHYTPVDVTEECKLIVRCVRSLGARGGFTLLQLADVLRGSNQQRLAGLRDAPVHGRCKSWERGGAQRLLRQLVVRGILGERLVVNNDIATAYLQLGPNVDKLMSGGLRIVFPMKNERKSSLVAPVASSSGVDNTSINALIKRIEERCYADLVEACREMGAARGASLAAVFPQAALKAMSVRLPERADDMLALPHVTRANYDKYGAGLLAITAAYAVEKMGLLMQYQDELEAEKKKENDFDEDEDSETDWSHVARSAQSDCSPASRTRASNFRGNNYRQRGGVRKRFKRKGASAAKKKAARGAYAARGGAGNKLGSMPVPRTNTAALNTRPGVFKNSKLNLM</sequence>
<dbReference type="GO" id="GO:0007131">
    <property type="term" value="P:reciprocal meiotic recombination"/>
    <property type="evidence" value="ECO:0007669"/>
    <property type="project" value="UniProtKB-ARBA"/>
</dbReference>
<keyword evidence="4" id="KW-0235">DNA replication</keyword>
<dbReference type="InterPro" id="IPR036388">
    <property type="entry name" value="WH-like_DNA-bd_sf"/>
</dbReference>
<dbReference type="PROSITE" id="PS50967">
    <property type="entry name" value="HRDC"/>
    <property type="match status" value="1"/>
</dbReference>
<keyword evidence="12" id="KW-0238">DNA-binding</keyword>
<evidence type="ECO:0000259" key="25">
    <source>
        <dbReference type="PROSITE" id="PS51192"/>
    </source>
</evidence>